<dbReference type="PANTHER" id="PTHR30093:SF34">
    <property type="entry name" value="PREPILIN PEPTIDASE-DEPENDENT PROTEIN D"/>
    <property type="match status" value="1"/>
</dbReference>
<dbReference type="InterPro" id="IPR045584">
    <property type="entry name" value="Pilin-like"/>
</dbReference>
<dbReference type="SUPFAM" id="SSF54523">
    <property type="entry name" value="Pili subunits"/>
    <property type="match status" value="1"/>
</dbReference>
<keyword evidence="2" id="KW-0812">Transmembrane</keyword>
<accession>A0A3B1BVT5</accession>
<keyword evidence="1" id="KW-0488">Methylation</keyword>
<dbReference type="PANTHER" id="PTHR30093">
    <property type="entry name" value="GENERAL SECRETION PATHWAY PROTEIN G"/>
    <property type="match status" value="1"/>
</dbReference>
<evidence type="ECO:0000256" key="2">
    <source>
        <dbReference type="SAM" id="Phobius"/>
    </source>
</evidence>
<feature type="transmembrane region" description="Helical" evidence="2">
    <location>
        <begin position="16"/>
        <end position="38"/>
    </location>
</feature>
<gene>
    <name evidence="3" type="ORF">MNBD_NITROSPINAE03-2058</name>
</gene>
<keyword evidence="2" id="KW-0472">Membrane</keyword>
<dbReference type="Pfam" id="PF07963">
    <property type="entry name" value="N_methyl"/>
    <property type="match status" value="1"/>
</dbReference>
<name>A0A3B1BVT5_9ZZZZ</name>
<dbReference type="PROSITE" id="PS00409">
    <property type="entry name" value="PROKAR_NTER_METHYL"/>
    <property type="match status" value="1"/>
</dbReference>
<protein>
    <recommendedName>
        <fullName evidence="4">Prepilin-type N-terminal cleavage/methylation domain-containing protein</fullName>
    </recommendedName>
</protein>
<organism evidence="3">
    <name type="scientific">hydrothermal vent metagenome</name>
    <dbReference type="NCBI Taxonomy" id="652676"/>
    <lineage>
        <taxon>unclassified sequences</taxon>
        <taxon>metagenomes</taxon>
        <taxon>ecological metagenomes</taxon>
    </lineage>
</organism>
<dbReference type="EMBL" id="UOGB01000162">
    <property type="protein sequence ID" value="VAX19852.1"/>
    <property type="molecule type" value="Genomic_DNA"/>
</dbReference>
<evidence type="ECO:0008006" key="4">
    <source>
        <dbReference type="Google" id="ProtNLM"/>
    </source>
</evidence>
<dbReference type="AlphaFoldDB" id="A0A3B1BVT5"/>
<evidence type="ECO:0000313" key="3">
    <source>
        <dbReference type="EMBL" id="VAX19852.1"/>
    </source>
</evidence>
<sequence length="155" mass="16212">MAFQTRKSNNPAGNQAGFTLIELLAVVAVIAALAAIALPQFQKYRARAYDAAALQDIAQFRAAVANADVFSASSGTWTSGSHPLFTDVGISNLVQIVWSSTVSNGAQVFIAYACNPNGDDGYRVIVPYGAKYTPVGTESPNEIVIGALQRVAAGC</sequence>
<dbReference type="NCBIfam" id="TIGR02532">
    <property type="entry name" value="IV_pilin_GFxxxE"/>
    <property type="match status" value="1"/>
</dbReference>
<dbReference type="Gene3D" id="3.30.700.10">
    <property type="entry name" value="Glycoprotein, Type 4 Pilin"/>
    <property type="match status" value="1"/>
</dbReference>
<evidence type="ECO:0000256" key="1">
    <source>
        <dbReference type="ARBA" id="ARBA00022481"/>
    </source>
</evidence>
<dbReference type="InterPro" id="IPR012902">
    <property type="entry name" value="N_methyl_site"/>
</dbReference>
<keyword evidence="2" id="KW-1133">Transmembrane helix</keyword>
<proteinExistence type="predicted"/>
<reference evidence="3" key="1">
    <citation type="submission" date="2018-06" db="EMBL/GenBank/DDBJ databases">
        <authorList>
            <person name="Zhirakovskaya E."/>
        </authorList>
    </citation>
    <scope>NUCLEOTIDE SEQUENCE</scope>
</reference>